<name>A0A9N9KVU2_9HELO</name>
<evidence type="ECO:0000259" key="5">
    <source>
        <dbReference type="PROSITE" id="PS50048"/>
    </source>
</evidence>
<comment type="caution">
    <text evidence="6">The sequence shown here is derived from an EMBL/GenBank/DDBJ whole genome shotgun (WGS) entry which is preliminary data.</text>
</comment>
<proteinExistence type="predicted"/>
<organism evidence="6 7">
    <name type="scientific">Hymenoscyphus fraxineus</name>
    <dbReference type="NCBI Taxonomy" id="746836"/>
    <lineage>
        <taxon>Eukaryota</taxon>
        <taxon>Fungi</taxon>
        <taxon>Dikarya</taxon>
        <taxon>Ascomycota</taxon>
        <taxon>Pezizomycotina</taxon>
        <taxon>Leotiomycetes</taxon>
        <taxon>Helotiales</taxon>
        <taxon>Helotiaceae</taxon>
        <taxon>Hymenoscyphus</taxon>
    </lineage>
</organism>
<dbReference type="PROSITE" id="PS00463">
    <property type="entry name" value="ZN2_CY6_FUNGAL_1"/>
    <property type="match status" value="1"/>
</dbReference>
<dbReference type="AlphaFoldDB" id="A0A9N9KVU2"/>
<gene>
    <name evidence="6" type="ORF">HYFRA_00001184</name>
</gene>
<keyword evidence="7" id="KW-1185">Reference proteome</keyword>
<evidence type="ECO:0000256" key="1">
    <source>
        <dbReference type="ARBA" id="ARBA00004123"/>
    </source>
</evidence>
<dbReference type="GO" id="GO:0000981">
    <property type="term" value="F:DNA-binding transcription factor activity, RNA polymerase II-specific"/>
    <property type="evidence" value="ECO:0007669"/>
    <property type="project" value="InterPro"/>
</dbReference>
<dbReference type="OrthoDB" id="4898680at2759"/>
<evidence type="ECO:0000256" key="2">
    <source>
        <dbReference type="ARBA" id="ARBA00022723"/>
    </source>
</evidence>
<dbReference type="InterPro" id="IPR050613">
    <property type="entry name" value="Sec_Metabolite_Reg"/>
</dbReference>
<dbReference type="InterPro" id="IPR001138">
    <property type="entry name" value="Zn2Cys6_DnaBD"/>
</dbReference>
<sequence>MSSRNSPSGLPRRRNGKQQACEPCRLAKMGCDHGLPVCERCKRRKVAARCIYLSAPMTRPTTSSDSRSKAVDGSGRNNQLLPRNITPGTSTPNSITSPSLVGASPFPRHQNTLSQDTLSDTLPTNKSAGGFFGPTSFSAVFLENRENLGPANADVHLSNDIAELAPLQRESQEGSLQSQTFLMVPAGSLDATCNPRIALGARLLKAFPDRHTFNFLLEWYYDKCHEQSFFKHSVMSCANSIWTSYGSYLKEPRTKDAIEHVSKVLCENSMKVLQEPSGHDEYAKWLESFSGENLRWEILGMVFSALTSATLSLPERDAFFTTQKGPRRDRKSFAVEMKDCVQACVNLSNYMDLINFPMVALLTKNLILQTVISGDTSLVVWRQLGDLLSSSTALGLHRQIDNGQQISFLPELKKRIFTVIFNLDKSSSLLTGRPPALSYRYTRFKHPLDLSDDEVMQGGEVLAEAVSRLDENGWNVAGNIYQSTGARARGMLSVVLDEILELSLGDPEDCTEERIRYLLNRLQQTYDGFPRFLQFSLNDPHIKDKSDYKYWKTLNIRLTFLEHRLLLERLAHKQNILDGQSMVDCAREMLELVVLIWVQRDRFVEHQHDFDWMLMCWGVPASGVLCVELLKQLKHPQLPGPRLARSEIVQNLSLLIGFLEWVRPAAGNYQLCGRMRLIIKRILDQILDPTPPASQPTPAPAPVPSQDSAQLPPVVDTAMTGQNFDSGFVGQFDTAIPPPAAFDTSNYDGLLEDLDWLNNVDWSRGPWQSDLVNQDFTAVRWSGNGAF</sequence>
<keyword evidence="2" id="KW-0479">Metal-binding</keyword>
<dbReference type="GO" id="GO:0006351">
    <property type="term" value="P:DNA-templated transcription"/>
    <property type="evidence" value="ECO:0007669"/>
    <property type="project" value="InterPro"/>
</dbReference>
<dbReference type="Pfam" id="PF00172">
    <property type="entry name" value="Zn_clus"/>
    <property type="match status" value="1"/>
</dbReference>
<feature type="compositionally biased region" description="Polar residues" evidence="4">
    <location>
        <begin position="75"/>
        <end position="98"/>
    </location>
</feature>
<dbReference type="PANTHER" id="PTHR31001">
    <property type="entry name" value="UNCHARACTERIZED TRANSCRIPTIONAL REGULATORY PROTEIN"/>
    <property type="match status" value="1"/>
</dbReference>
<feature type="region of interest" description="Disordered" evidence="4">
    <location>
        <begin position="689"/>
        <end position="708"/>
    </location>
</feature>
<dbReference type="GO" id="GO:0008270">
    <property type="term" value="F:zinc ion binding"/>
    <property type="evidence" value="ECO:0007669"/>
    <property type="project" value="InterPro"/>
</dbReference>
<dbReference type="Pfam" id="PF04082">
    <property type="entry name" value="Fungal_trans"/>
    <property type="match status" value="1"/>
</dbReference>
<dbReference type="PROSITE" id="PS50048">
    <property type="entry name" value="ZN2_CY6_FUNGAL_2"/>
    <property type="match status" value="1"/>
</dbReference>
<protein>
    <recommendedName>
        <fullName evidence="5">Zn(2)-C6 fungal-type domain-containing protein</fullName>
    </recommendedName>
</protein>
<accession>A0A9N9KVU2</accession>
<evidence type="ECO:0000313" key="7">
    <source>
        <dbReference type="Proteomes" id="UP000696280"/>
    </source>
</evidence>
<dbReference type="PANTHER" id="PTHR31001:SF40">
    <property type="entry name" value="ZN(II)2CYS6 TRANSCRIPTION FACTOR (EUROFUNG)"/>
    <property type="match status" value="1"/>
</dbReference>
<dbReference type="Proteomes" id="UP000696280">
    <property type="component" value="Unassembled WGS sequence"/>
</dbReference>
<dbReference type="CDD" id="cd00067">
    <property type="entry name" value="GAL4"/>
    <property type="match status" value="1"/>
</dbReference>
<dbReference type="SMART" id="SM00066">
    <property type="entry name" value="GAL4"/>
    <property type="match status" value="1"/>
</dbReference>
<evidence type="ECO:0000313" key="6">
    <source>
        <dbReference type="EMBL" id="CAG8952437.1"/>
    </source>
</evidence>
<keyword evidence="3" id="KW-0539">Nucleus</keyword>
<feature type="domain" description="Zn(2)-C6 fungal-type" evidence="5">
    <location>
        <begin position="20"/>
        <end position="52"/>
    </location>
</feature>
<comment type="subcellular location">
    <subcellularLocation>
        <location evidence="1">Nucleus</location>
    </subcellularLocation>
</comment>
<dbReference type="CDD" id="cd12148">
    <property type="entry name" value="fungal_TF_MHR"/>
    <property type="match status" value="1"/>
</dbReference>
<dbReference type="SUPFAM" id="SSF57701">
    <property type="entry name" value="Zn2/Cys6 DNA-binding domain"/>
    <property type="match status" value="1"/>
</dbReference>
<dbReference type="GO" id="GO:0003677">
    <property type="term" value="F:DNA binding"/>
    <property type="evidence" value="ECO:0007669"/>
    <property type="project" value="InterPro"/>
</dbReference>
<dbReference type="SMART" id="SM00906">
    <property type="entry name" value="Fungal_trans"/>
    <property type="match status" value="1"/>
</dbReference>
<evidence type="ECO:0000256" key="4">
    <source>
        <dbReference type="SAM" id="MobiDB-lite"/>
    </source>
</evidence>
<dbReference type="GO" id="GO:0005634">
    <property type="term" value="C:nucleus"/>
    <property type="evidence" value="ECO:0007669"/>
    <property type="project" value="UniProtKB-SubCell"/>
</dbReference>
<dbReference type="InterPro" id="IPR007219">
    <property type="entry name" value="XnlR_reg_dom"/>
</dbReference>
<feature type="compositionally biased region" description="Pro residues" evidence="4">
    <location>
        <begin position="689"/>
        <end position="703"/>
    </location>
</feature>
<feature type="region of interest" description="Disordered" evidence="4">
    <location>
        <begin position="57"/>
        <end position="98"/>
    </location>
</feature>
<evidence type="ECO:0000256" key="3">
    <source>
        <dbReference type="ARBA" id="ARBA00023242"/>
    </source>
</evidence>
<dbReference type="Gene3D" id="4.10.240.10">
    <property type="entry name" value="Zn(2)-C6 fungal-type DNA-binding domain"/>
    <property type="match status" value="1"/>
</dbReference>
<dbReference type="InterPro" id="IPR036864">
    <property type="entry name" value="Zn2-C6_fun-type_DNA-bd_sf"/>
</dbReference>
<reference evidence="6" key="1">
    <citation type="submission" date="2021-07" db="EMBL/GenBank/DDBJ databases">
        <authorList>
            <person name="Durling M."/>
        </authorList>
    </citation>
    <scope>NUCLEOTIDE SEQUENCE</scope>
</reference>
<dbReference type="EMBL" id="CAJVRL010000045">
    <property type="protein sequence ID" value="CAG8952437.1"/>
    <property type="molecule type" value="Genomic_DNA"/>
</dbReference>